<dbReference type="Pfam" id="PF00174">
    <property type="entry name" value="Oxidored_molyb"/>
    <property type="match status" value="2"/>
</dbReference>
<dbReference type="InterPro" id="IPR036374">
    <property type="entry name" value="OxRdtase_Mopterin-bd_sf"/>
</dbReference>
<keyword evidence="3" id="KW-0479">Metal-binding</keyword>
<evidence type="ECO:0000259" key="5">
    <source>
        <dbReference type="Pfam" id="PF00174"/>
    </source>
</evidence>
<gene>
    <name evidence="7" type="ORF">FIBSPDRAFT_910392</name>
</gene>
<dbReference type="SUPFAM" id="SSF56524">
    <property type="entry name" value="Oxidoreductase molybdopterin-binding domain"/>
    <property type="match status" value="1"/>
</dbReference>
<name>A0A166L9Y4_9AGAM</name>
<dbReference type="OrthoDB" id="10051395at2759"/>
<dbReference type="Gene3D" id="3.90.420.10">
    <property type="entry name" value="Oxidoreductase, molybdopterin-binding domain"/>
    <property type="match status" value="2"/>
</dbReference>
<dbReference type="AlphaFoldDB" id="A0A166L9Y4"/>
<dbReference type="Proteomes" id="UP000076532">
    <property type="component" value="Unassembled WGS sequence"/>
</dbReference>
<protein>
    <submittedName>
        <fullName evidence="7">Molybdopterin binding oxidoreductase</fullName>
    </submittedName>
</protein>
<feature type="domain" description="Moybdenum cofactor oxidoreductase dimerisation" evidence="6">
    <location>
        <begin position="212"/>
        <end position="302"/>
    </location>
</feature>
<dbReference type="STRING" id="436010.A0A166L9Y4"/>
<evidence type="ECO:0000256" key="4">
    <source>
        <dbReference type="ARBA" id="ARBA00023002"/>
    </source>
</evidence>
<evidence type="ECO:0000256" key="3">
    <source>
        <dbReference type="ARBA" id="ARBA00022723"/>
    </source>
</evidence>
<dbReference type="InterPro" id="IPR000572">
    <property type="entry name" value="OxRdtase_Mopterin-bd_dom"/>
</dbReference>
<evidence type="ECO:0000259" key="6">
    <source>
        <dbReference type="Pfam" id="PF03404"/>
    </source>
</evidence>
<dbReference type="GO" id="GO:0008482">
    <property type="term" value="F:sulfite oxidase activity"/>
    <property type="evidence" value="ECO:0007669"/>
    <property type="project" value="TreeGrafter"/>
</dbReference>
<dbReference type="InterPro" id="IPR008335">
    <property type="entry name" value="Mopterin_OxRdtase_euk"/>
</dbReference>
<keyword evidence="8" id="KW-1185">Reference proteome</keyword>
<dbReference type="InterPro" id="IPR014756">
    <property type="entry name" value="Ig_E-set"/>
</dbReference>
<dbReference type="GO" id="GO:0020037">
    <property type="term" value="F:heme binding"/>
    <property type="evidence" value="ECO:0007669"/>
    <property type="project" value="TreeGrafter"/>
</dbReference>
<dbReference type="Gene3D" id="2.60.40.650">
    <property type="match status" value="1"/>
</dbReference>
<sequence>MSSYSQLRVLGKSPLNADPPDAAVLIQYSLTPSELMYCRNHCDIPALDESQFSIKINSMVQREMLISLADMKANCQPQPIVAALQCAGNRRQKIVDHTSRNQRVDTLHVCFASHAATCQEDESYSVSIPLAKVMDPLGDRNDCALTPEHGYPLRVVVPGYSGVRWVKWADRITIDFYQQKDYKILPVTVRRFARPNSEGWWAKISALQANPLNSVVASIDIMKPPKDELHCDVLVKGYALSGPGAAGQVKKVEIRVDQGQNWITTDITCQEGRYSWTLWEAVAQAPIQENKVTAWSRATDESGE</sequence>
<evidence type="ECO:0000313" key="8">
    <source>
        <dbReference type="Proteomes" id="UP000076532"/>
    </source>
</evidence>
<reference evidence="7 8" key="1">
    <citation type="journal article" date="2016" name="Mol. Biol. Evol.">
        <title>Comparative Genomics of Early-Diverging Mushroom-Forming Fungi Provides Insights into the Origins of Lignocellulose Decay Capabilities.</title>
        <authorList>
            <person name="Nagy L.G."/>
            <person name="Riley R."/>
            <person name="Tritt A."/>
            <person name="Adam C."/>
            <person name="Daum C."/>
            <person name="Floudas D."/>
            <person name="Sun H."/>
            <person name="Yadav J.S."/>
            <person name="Pangilinan J."/>
            <person name="Larsson K.H."/>
            <person name="Matsuura K."/>
            <person name="Barry K."/>
            <person name="Labutti K."/>
            <person name="Kuo R."/>
            <person name="Ohm R.A."/>
            <person name="Bhattacharya S.S."/>
            <person name="Shirouzu T."/>
            <person name="Yoshinaga Y."/>
            <person name="Martin F.M."/>
            <person name="Grigoriev I.V."/>
            <person name="Hibbett D.S."/>
        </authorList>
    </citation>
    <scope>NUCLEOTIDE SEQUENCE [LARGE SCALE GENOMIC DNA]</scope>
    <source>
        <strain evidence="7 8">CBS 109695</strain>
    </source>
</reference>
<dbReference type="GO" id="GO:0030151">
    <property type="term" value="F:molybdenum ion binding"/>
    <property type="evidence" value="ECO:0007669"/>
    <property type="project" value="InterPro"/>
</dbReference>
<dbReference type="EMBL" id="KV417537">
    <property type="protein sequence ID" value="KZP22730.1"/>
    <property type="molecule type" value="Genomic_DNA"/>
</dbReference>
<dbReference type="PANTHER" id="PTHR19372:SF7">
    <property type="entry name" value="SULFITE OXIDASE, MITOCHONDRIAL"/>
    <property type="match status" value="1"/>
</dbReference>
<proteinExistence type="predicted"/>
<dbReference type="PRINTS" id="PR00407">
    <property type="entry name" value="EUMOPTERIN"/>
</dbReference>
<dbReference type="GO" id="GO:0006790">
    <property type="term" value="P:sulfur compound metabolic process"/>
    <property type="evidence" value="ECO:0007669"/>
    <property type="project" value="TreeGrafter"/>
</dbReference>
<organism evidence="7 8">
    <name type="scientific">Athelia psychrophila</name>
    <dbReference type="NCBI Taxonomy" id="1759441"/>
    <lineage>
        <taxon>Eukaryota</taxon>
        <taxon>Fungi</taxon>
        <taxon>Dikarya</taxon>
        <taxon>Basidiomycota</taxon>
        <taxon>Agaricomycotina</taxon>
        <taxon>Agaricomycetes</taxon>
        <taxon>Agaricomycetidae</taxon>
        <taxon>Atheliales</taxon>
        <taxon>Atheliaceae</taxon>
        <taxon>Athelia</taxon>
    </lineage>
</organism>
<evidence type="ECO:0000256" key="2">
    <source>
        <dbReference type="ARBA" id="ARBA00022505"/>
    </source>
</evidence>
<dbReference type="InterPro" id="IPR005066">
    <property type="entry name" value="MoCF_OxRdtse_dimer"/>
</dbReference>
<dbReference type="SUPFAM" id="SSF81296">
    <property type="entry name" value="E set domains"/>
    <property type="match status" value="1"/>
</dbReference>
<keyword evidence="2" id="KW-0500">Molybdenum</keyword>
<feature type="domain" description="Oxidoreductase molybdopterin-binding" evidence="5">
    <location>
        <begin position="41"/>
        <end position="95"/>
    </location>
</feature>
<comment type="cofactor">
    <cofactor evidence="1">
        <name>Mo-molybdopterin</name>
        <dbReference type="ChEBI" id="CHEBI:71302"/>
    </cofactor>
</comment>
<feature type="domain" description="Oxidoreductase molybdopterin-binding" evidence="5">
    <location>
        <begin position="105"/>
        <end position="176"/>
    </location>
</feature>
<evidence type="ECO:0000313" key="7">
    <source>
        <dbReference type="EMBL" id="KZP22730.1"/>
    </source>
</evidence>
<keyword evidence="4" id="KW-0560">Oxidoreductase</keyword>
<dbReference type="Pfam" id="PF03404">
    <property type="entry name" value="Mo-co_dimer"/>
    <property type="match status" value="1"/>
</dbReference>
<evidence type="ECO:0000256" key="1">
    <source>
        <dbReference type="ARBA" id="ARBA00001924"/>
    </source>
</evidence>
<accession>A0A166L9Y4</accession>
<dbReference type="GO" id="GO:0043546">
    <property type="term" value="F:molybdopterin cofactor binding"/>
    <property type="evidence" value="ECO:0007669"/>
    <property type="project" value="TreeGrafter"/>
</dbReference>
<dbReference type="PANTHER" id="PTHR19372">
    <property type="entry name" value="SULFITE REDUCTASE"/>
    <property type="match status" value="1"/>
</dbReference>